<evidence type="ECO:0000313" key="3">
    <source>
        <dbReference type="Proteomes" id="UP001470230"/>
    </source>
</evidence>
<sequence>MSSRSGSVSSSSKSKVQYAFVRPINKKNSAPKKILIPQKIKTFKTYIQKMFKEESPPRSLETENGEKITDIRDVTSGIKLFVDFKSSKPNQENQSQSLSASDANSTQSIEATPVTIYSEISLDDKSSMNSDIAHHSSAKNLFGNPSKVVKVNKPKKATSKQAEKKRSVSLDDGIDDSHHANNEIVDDNTANHNLSQSLSYSSDDENQNRENDFKSCENEFQKVEEEEKEEEEEEEEKEENECIYEKLINSCFPIGSENKNNIADAYQQLIPESKQMLDNIFDLEDEQKINFYKEMMKIFKSQGLNPNIESISASNLLIKKAKIYISEHRISNPICSSYVFHSVIMGPPKCGKSTYLGILAQQFLIDLIVTNNWKKTFVFVADLDKIMSGYQDNQSFYHSFIHHLFKLLIAQLPSMRQYLPKIEKAFHSITEMSTKIETFPLPMRLMQNLELRKLSADLQSIGTSLASIWFDPSSLSQWITNLVMLPSILAKAFGFHDVVFILDHFEACTVQMDPLYPFEDSHPIMYVNEFWKYAINNYPFILSTGDETALIESLSPSDETGIDLLLGIEFISFFDIISEFEYSNVELTIDFEDEKLIPLKLLGTSCAGIPIYVDQWIQINKMICEVEKATEGTEKYEEVFCQMISETETLLFLLILREQGDPNDSIEDQKFGVYNVHRRYLQKKD</sequence>
<comment type="caution">
    <text evidence="2">The sequence shown here is derived from an EMBL/GenBank/DDBJ whole genome shotgun (WGS) entry which is preliminary data.</text>
</comment>
<feature type="compositionally biased region" description="Polar residues" evidence="1">
    <location>
        <begin position="87"/>
        <end position="110"/>
    </location>
</feature>
<proteinExistence type="predicted"/>
<dbReference type="EMBL" id="JAPFFF010000002">
    <property type="protein sequence ID" value="KAK8896359.1"/>
    <property type="molecule type" value="Genomic_DNA"/>
</dbReference>
<name>A0ABR2KZ35_9EUKA</name>
<feature type="region of interest" description="Disordered" evidence="1">
    <location>
        <begin position="85"/>
        <end position="110"/>
    </location>
</feature>
<keyword evidence="3" id="KW-1185">Reference proteome</keyword>
<evidence type="ECO:0000256" key="1">
    <source>
        <dbReference type="SAM" id="MobiDB-lite"/>
    </source>
</evidence>
<reference evidence="2 3" key="1">
    <citation type="submission" date="2024-04" db="EMBL/GenBank/DDBJ databases">
        <title>Tritrichomonas musculus Genome.</title>
        <authorList>
            <person name="Alves-Ferreira E."/>
            <person name="Grigg M."/>
            <person name="Lorenzi H."/>
            <person name="Galac M."/>
        </authorList>
    </citation>
    <scope>NUCLEOTIDE SEQUENCE [LARGE SCALE GENOMIC DNA]</scope>
    <source>
        <strain evidence="2 3">EAF2021</strain>
    </source>
</reference>
<feature type="compositionally biased region" description="Basic and acidic residues" evidence="1">
    <location>
        <begin position="206"/>
        <end position="225"/>
    </location>
</feature>
<feature type="compositionally biased region" description="Polar residues" evidence="1">
    <location>
        <begin position="188"/>
        <end position="201"/>
    </location>
</feature>
<feature type="compositionally biased region" description="Basic and acidic residues" evidence="1">
    <location>
        <begin position="161"/>
        <end position="181"/>
    </location>
</feature>
<gene>
    <name evidence="2" type="ORF">M9Y10_014257</name>
</gene>
<protein>
    <submittedName>
        <fullName evidence="2">Uncharacterized protein</fullName>
    </submittedName>
</protein>
<evidence type="ECO:0000313" key="2">
    <source>
        <dbReference type="EMBL" id="KAK8896359.1"/>
    </source>
</evidence>
<accession>A0ABR2KZ35</accession>
<organism evidence="2 3">
    <name type="scientific">Tritrichomonas musculus</name>
    <dbReference type="NCBI Taxonomy" id="1915356"/>
    <lineage>
        <taxon>Eukaryota</taxon>
        <taxon>Metamonada</taxon>
        <taxon>Parabasalia</taxon>
        <taxon>Tritrichomonadida</taxon>
        <taxon>Tritrichomonadidae</taxon>
        <taxon>Tritrichomonas</taxon>
    </lineage>
</organism>
<dbReference type="Proteomes" id="UP001470230">
    <property type="component" value="Unassembled WGS sequence"/>
</dbReference>
<feature type="compositionally biased region" description="Acidic residues" evidence="1">
    <location>
        <begin position="226"/>
        <end position="239"/>
    </location>
</feature>
<feature type="region of interest" description="Disordered" evidence="1">
    <location>
        <begin position="126"/>
        <end position="239"/>
    </location>
</feature>